<feature type="compositionally biased region" description="Polar residues" evidence="1">
    <location>
        <begin position="605"/>
        <end position="615"/>
    </location>
</feature>
<reference evidence="2" key="1">
    <citation type="submission" date="2017-07" db="EMBL/GenBank/DDBJ databases">
        <title>Taro Niue Genome Assembly and Annotation.</title>
        <authorList>
            <person name="Atibalentja N."/>
            <person name="Keating K."/>
            <person name="Fields C.J."/>
        </authorList>
    </citation>
    <scope>NUCLEOTIDE SEQUENCE</scope>
    <source>
        <strain evidence="2">Niue_2</strain>
        <tissue evidence="2">Leaf</tissue>
    </source>
</reference>
<name>A0A843V963_COLES</name>
<gene>
    <name evidence="2" type="ORF">Taro_025055</name>
</gene>
<dbReference type="InterPro" id="IPR050875">
    <property type="entry name" value="Troponin_I"/>
</dbReference>
<dbReference type="OrthoDB" id="681218at2759"/>
<dbReference type="AlphaFoldDB" id="A0A843V963"/>
<feature type="region of interest" description="Disordered" evidence="1">
    <location>
        <begin position="387"/>
        <end position="438"/>
    </location>
</feature>
<dbReference type="PANTHER" id="PTHR13738">
    <property type="entry name" value="TROPONIN I"/>
    <property type="match status" value="1"/>
</dbReference>
<comment type="caution">
    <text evidence="2">The sequence shown here is derived from an EMBL/GenBank/DDBJ whole genome shotgun (WGS) entry which is preliminary data.</text>
</comment>
<dbReference type="EMBL" id="NMUH01001446">
    <property type="protein sequence ID" value="MQL92435.1"/>
    <property type="molecule type" value="Genomic_DNA"/>
</dbReference>
<evidence type="ECO:0000313" key="3">
    <source>
        <dbReference type="Proteomes" id="UP000652761"/>
    </source>
</evidence>
<feature type="compositionally biased region" description="Low complexity" evidence="1">
    <location>
        <begin position="580"/>
        <end position="591"/>
    </location>
</feature>
<feature type="region of interest" description="Disordered" evidence="1">
    <location>
        <begin position="519"/>
        <end position="621"/>
    </location>
</feature>
<sequence>MPELEGFSIDSPIMENDFFFDDPNLQKLTRERASALEQLHRSMNISSSISRFSTERNIHTVPHVCQSFPSELLKCMRWDDHLQSSSTDGQVAGAANDGCLPHIQCETAYLLEKSGYHSSPFSSAQLFNNLSKGPFTPPVEKFPQKVLERKGWSSDRIVSNPELTCFRIDEHARSPEESVCREECQDTSKERFGSRERGFSSNRRPLADVTSIHQNAAAIGSTTKKDLDPIIVGSIETKFSFSAEKNDKKNLENGCGSHSISKVQNKENGFLSASRNNVHKVAASLQNRLSKVSLKADEQKRSQATFERKGSNIVSNISSFVPLVRQKQPPTAPITGKRDIKVKALEAAEAAKRQAEKKENERKMRKEAARLERMRLEQENARQLELKQRQKEEEKKKKEADIAARKRQREKEEREEKQRKKNCIEGARHRKAHEDRVRVEEKDLQLKALEDKEQKKKVLTEEAGIQHMTEKGQKIAEVVRSIEMGQDCTNIAGDARNVSDNLQSCEAPDNSKISYKTIGSSSELQQAMHDRNVTLKENRHSQSYEISPYRDSDDEEGEDDKRPKKKFVPSWASRPFQTVSSSTLFSSGWSSRKSPPLNPSRRNHPITSSGLSTSAAAPPAG</sequence>
<keyword evidence="3" id="KW-1185">Reference proteome</keyword>
<organism evidence="2 3">
    <name type="scientific">Colocasia esculenta</name>
    <name type="common">Wild taro</name>
    <name type="synonym">Arum esculentum</name>
    <dbReference type="NCBI Taxonomy" id="4460"/>
    <lineage>
        <taxon>Eukaryota</taxon>
        <taxon>Viridiplantae</taxon>
        <taxon>Streptophyta</taxon>
        <taxon>Embryophyta</taxon>
        <taxon>Tracheophyta</taxon>
        <taxon>Spermatophyta</taxon>
        <taxon>Magnoliopsida</taxon>
        <taxon>Liliopsida</taxon>
        <taxon>Araceae</taxon>
        <taxon>Aroideae</taxon>
        <taxon>Colocasieae</taxon>
        <taxon>Colocasia</taxon>
    </lineage>
</organism>
<accession>A0A843V963</accession>
<dbReference type="Proteomes" id="UP000652761">
    <property type="component" value="Unassembled WGS sequence"/>
</dbReference>
<evidence type="ECO:0000313" key="2">
    <source>
        <dbReference type="EMBL" id="MQL92435.1"/>
    </source>
</evidence>
<evidence type="ECO:0000256" key="1">
    <source>
        <dbReference type="SAM" id="MobiDB-lite"/>
    </source>
</evidence>
<proteinExistence type="predicted"/>
<feature type="compositionally biased region" description="Basic and acidic residues" evidence="1">
    <location>
        <begin position="528"/>
        <end position="542"/>
    </location>
</feature>
<protein>
    <submittedName>
        <fullName evidence="2">Uncharacterized protein</fullName>
    </submittedName>
</protein>
<dbReference type="PANTHER" id="PTHR13738:SF1">
    <property type="entry name" value="TROPONIN I"/>
    <property type="match status" value="1"/>
</dbReference>